<reference evidence="11" key="1">
    <citation type="submission" date="2021-01" db="EMBL/GenBank/DDBJ databases">
        <title>Whole genome shotgun sequence of Rhizocola hellebori NBRC 109834.</title>
        <authorList>
            <person name="Komaki H."/>
            <person name="Tamura T."/>
        </authorList>
    </citation>
    <scope>NUCLEOTIDE SEQUENCE</scope>
    <source>
        <strain evidence="11">NBRC 109834</strain>
    </source>
</reference>
<keyword evidence="12" id="KW-1185">Reference proteome</keyword>
<dbReference type="InterPro" id="IPR018044">
    <property type="entry name" value="Peptidase_S11"/>
</dbReference>
<protein>
    <recommendedName>
        <fullName evidence="10">Peptidase S11 D-alanyl-D-alanine carboxypeptidase A N-terminal domain-containing protein</fullName>
    </recommendedName>
</protein>
<proteinExistence type="inferred from homology"/>
<comment type="similarity">
    <text evidence="1 9">Belongs to the peptidase S11 family.</text>
</comment>
<keyword evidence="4" id="KW-0133">Cell shape</keyword>
<dbReference type="InterPro" id="IPR001967">
    <property type="entry name" value="Peptidase_S11_N"/>
</dbReference>
<feature type="binding site" evidence="8">
    <location>
        <position position="251"/>
    </location>
    <ligand>
        <name>substrate</name>
    </ligand>
</feature>
<comment type="caution">
    <text evidence="11">The sequence shown here is derived from an EMBL/GenBank/DDBJ whole genome shotgun (WGS) entry which is preliminary data.</text>
</comment>
<evidence type="ECO:0000256" key="6">
    <source>
        <dbReference type="ARBA" id="ARBA00023316"/>
    </source>
</evidence>
<dbReference type="SUPFAM" id="SSF56601">
    <property type="entry name" value="beta-lactamase/transpeptidase-like"/>
    <property type="match status" value="1"/>
</dbReference>
<evidence type="ECO:0000259" key="10">
    <source>
        <dbReference type="Pfam" id="PF00768"/>
    </source>
</evidence>
<feature type="active site" evidence="7">
    <location>
        <position position="151"/>
    </location>
</feature>
<dbReference type="GO" id="GO:0071555">
    <property type="term" value="P:cell wall organization"/>
    <property type="evidence" value="ECO:0007669"/>
    <property type="project" value="UniProtKB-KW"/>
</dbReference>
<dbReference type="GO" id="GO:0009252">
    <property type="term" value="P:peptidoglycan biosynthetic process"/>
    <property type="evidence" value="ECO:0007669"/>
    <property type="project" value="UniProtKB-KW"/>
</dbReference>
<evidence type="ECO:0000256" key="3">
    <source>
        <dbReference type="ARBA" id="ARBA00022801"/>
    </source>
</evidence>
<evidence type="ECO:0000256" key="1">
    <source>
        <dbReference type="ARBA" id="ARBA00007164"/>
    </source>
</evidence>
<dbReference type="PRINTS" id="PR00725">
    <property type="entry name" value="DADACBPTASE1"/>
</dbReference>
<evidence type="ECO:0000313" key="11">
    <source>
        <dbReference type="EMBL" id="GIH05522.1"/>
    </source>
</evidence>
<dbReference type="EMBL" id="BONY01000019">
    <property type="protein sequence ID" value="GIH05522.1"/>
    <property type="molecule type" value="Genomic_DNA"/>
</dbReference>
<evidence type="ECO:0000313" key="12">
    <source>
        <dbReference type="Proteomes" id="UP000612899"/>
    </source>
</evidence>
<evidence type="ECO:0000256" key="4">
    <source>
        <dbReference type="ARBA" id="ARBA00022960"/>
    </source>
</evidence>
<dbReference type="GO" id="GO:0006508">
    <property type="term" value="P:proteolysis"/>
    <property type="evidence" value="ECO:0007669"/>
    <property type="project" value="InterPro"/>
</dbReference>
<feature type="domain" description="Peptidase S11 D-alanyl-D-alanine carboxypeptidase A N-terminal" evidence="10">
    <location>
        <begin position="79"/>
        <end position="266"/>
    </location>
</feature>
<keyword evidence="3" id="KW-0378">Hydrolase</keyword>
<evidence type="ECO:0000256" key="9">
    <source>
        <dbReference type="RuleBase" id="RU004016"/>
    </source>
</evidence>
<keyword evidence="2" id="KW-0732">Signal</keyword>
<dbReference type="PANTHER" id="PTHR21581:SF33">
    <property type="entry name" value="D-ALANYL-D-ALANINE CARBOXYPEPTIDASE DACB"/>
    <property type="match status" value="1"/>
</dbReference>
<dbReference type="AlphaFoldDB" id="A0A8J3Q8Y7"/>
<organism evidence="11 12">
    <name type="scientific">Rhizocola hellebori</name>
    <dbReference type="NCBI Taxonomy" id="1392758"/>
    <lineage>
        <taxon>Bacteria</taxon>
        <taxon>Bacillati</taxon>
        <taxon>Actinomycetota</taxon>
        <taxon>Actinomycetes</taxon>
        <taxon>Micromonosporales</taxon>
        <taxon>Micromonosporaceae</taxon>
        <taxon>Rhizocola</taxon>
    </lineage>
</organism>
<dbReference type="GO" id="GO:0008360">
    <property type="term" value="P:regulation of cell shape"/>
    <property type="evidence" value="ECO:0007669"/>
    <property type="project" value="UniProtKB-KW"/>
</dbReference>
<dbReference type="Pfam" id="PF00768">
    <property type="entry name" value="Peptidase_S11"/>
    <property type="match status" value="1"/>
</dbReference>
<evidence type="ECO:0000256" key="2">
    <source>
        <dbReference type="ARBA" id="ARBA00022729"/>
    </source>
</evidence>
<dbReference type="GO" id="GO:0009002">
    <property type="term" value="F:serine-type D-Ala-D-Ala carboxypeptidase activity"/>
    <property type="evidence" value="ECO:0007669"/>
    <property type="project" value="InterPro"/>
</dbReference>
<keyword evidence="5" id="KW-0573">Peptidoglycan synthesis</keyword>
<dbReference type="Gene3D" id="3.40.710.10">
    <property type="entry name" value="DD-peptidase/beta-lactamase superfamily"/>
    <property type="match status" value="1"/>
</dbReference>
<name>A0A8J3Q8Y7_9ACTN</name>
<feature type="active site" description="Proton acceptor" evidence="7">
    <location>
        <position position="87"/>
    </location>
</feature>
<evidence type="ECO:0000256" key="7">
    <source>
        <dbReference type="PIRSR" id="PIRSR618044-1"/>
    </source>
</evidence>
<dbReference type="RefSeq" id="WP_203909363.1">
    <property type="nucleotide sequence ID" value="NZ_BONY01000019.1"/>
</dbReference>
<dbReference type="PANTHER" id="PTHR21581">
    <property type="entry name" value="D-ALANYL-D-ALANINE CARBOXYPEPTIDASE"/>
    <property type="match status" value="1"/>
</dbReference>
<feature type="active site" description="Acyl-ester intermediate" evidence="7">
    <location>
        <position position="84"/>
    </location>
</feature>
<evidence type="ECO:0000256" key="5">
    <source>
        <dbReference type="ARBA" id="ARBA00022984"/>
    </source>
</evidence>
<sequence>MRRRGILLLGIVGLLSGMLALGSGLQLARDVPAIGMQLAAPALTALPGAAPVIPWPTEGQAVLNVAGVGRFGSFGEAKSTPIGSVAKVMTAYVVLKKYPLGVGEPGPKITITQADVNDFKARIPSGQSLVEVRVNEVLTLRQALQALMLPSANNIAQTLGRFHSGTPAAFVAQLNATATELGMTNTRYADAAGFDPDTVSSAADQVILAEKVMAMPAFAEIVALKSASIPVVGTIKNYNDLLGVDGVIGIKTGSTDQAGGNLLFAARYPVGTREVTVYGAVFNQPGRDTPSQLAATNTAVRKLLGALRSALQIFTVVAAGTDLGPATSAWKQSTRVKVATAVEVLGWPGMPVTVSLQTVSAGTQLTAGQVLGVVTITAGEATATADLHAEGAIAEATPWWRLTRTT</sequence>
<keyword evidence="6" id="KW-0961">Cell wall biogenesis/degradation</keyword>
<dbReference type="InterPro" id="IPR012338">
    <property type="entry name" value="Beta-lactam/transpept-like"/>
</dbReference>
<accession>A0A8J3Q8Y7</accession>
<evidence type="ECO:0000256" key="8">
    <source>
        <dbReference type="PIRSR" id="PIRSR618044-2"/>
    </source>
</evidence>
<dbReference type="Proteomes" id="UP000612899">
    <property type="component" value="Unassembled WGS sequence"/>
</dbReference>
<gene>
    <name evidence="11" type="ORF">Rhe02_35890</name>
</gene>